<sequence length="533" mass="60496">MTLSNLAETDGSSLDGVSGRGRQLHFTTIDKGVDGEILDEQDYSSAISPQLRMAHNQLAEAGCRELFNQTRQAFRNNGTAFCDTNWDSASCWPPTLAGLQAVLPCPANYGYGEQIAQFDTSFNATRVCQDNGTWTNISDYDSCSGSLLTQTLMADNYPFTGHDLAMAAYYIGYTASVVSCCVALWLFLYFRTLHCLRNTLHCNLIISYILMDVMWMIMTCFVLVDSGGASKIGDNLYSGRLECRILVAFYVYFQLTNFFWMLVEGLYIILIIFRTHKLEMLCFWPFALIGWVVPLFIVLAWVLVKIVHDNEDCWFELNISTPYNFIFIGPILFVLMVNLIFLLTIMHILLRKYRGTTTTAASTRRTAKSFLILLPLLGVTYVLFLVLPPEGTARTVLVFVTASLNSMQGFFVSLLYCFLNNEVRSIIRLRGNSFFPYRTWLKLDSSSMRRSPRTLSSSAADNQSLNGMAAVTAVQEPPALSRYRQNENLRQLHINTVTANKNELAYLLKEKEYQERIQKQIRHQALGYRSTVF</sequence>
<keyword evidence="4 11" id="KW-0812">Transmembrane</keyword>
<evidence type="ECO:0000256" key="6">
    <source>
        <dbReference type="ARBA" id="ARBA00023040"/>
    </source>
</evidence>
<comment type="similarity">
    <text evidence="2">Belongs to the G-protein coupled receptor 2 family.</text>
</comment>
<evidence type="ECO:0000256" key="2">
    <source>
        <dbReference type="ARBA" id="ARBA00005314"/>
    </source>
</evidence>
<evidence type="ECO:0000256" key="10">
    <source>
        <dbReference type="ARBA" id="ARBA00023224"/>
    </source>
</evidence>
<evidence type="ECO:0000256" key="1">
    <source>
        <dbReference type="ARBA" id="ARBA00004651"/>
    </source>
</evidence>
<dbReference type="Pfam" id="PF02793">
    <property type="entry name" value="HRM"/>
    <property type="match status" value="1"/>
</dbReference>
<comment type="caution">
    <text evidence="14">The sequence shown here is derived from an EMBL/GenBank/DDBJ whole genome shotgun (WGS) entry which is preliminary data.</text>
</comment>
<dbReference type="GO" id="GO:0007166">
    <property type="term" value="P:cell surface receptor signaling pathway"/>
    <property type="evidence" value="ECO:0007669"/>
    <property type="project" value="InterPro"/>
</dbReference>
<dbReference type="PROSITE" id="PS00650">
    <property type="entry name" value="G_PROTEIN_RECEP_F2_2"/>
    <property type="match status" value="1"/>
</dbReference>
<keyword evidence="15" id="KW-1185">Reference proteome</keyword>
<dbReference type="InterPro" id="IPR036445">
    <property type="entry name" value="GPCR_2_extracell_dom_sf"/>
</dbReference>
<dbReference type="SMART" id="SM00008">
    <property type="entry name" value="HormR"/>
    <property type="match status" value="1"/>
</dbReference>
<dbReference type="InterPro" id="IPR017983">
    <property type="entry name" value="GPCR_2_secretin-like_CS"/>
</dbReference>
<dbReference type="PANTHER" id="PTHR45620:SF15">
    <property type="entry name" value="DIURETIC HORMONE 44 RECEPTOR 1-RELATED"/>
    <property type="match status" value="1"/>
</dbReference>
<feature type="transmembrane region" description="Helical" evidence="11">
    <location>
        <begin position="202"/>
        <end position="224"/>
    </location>
</feature>
<evidence type="ECO:0000256" key="3">
    <source>
        <dbReference type="ARBA" id="ARBA00022475"/>
    </source>
</evidence>
<dbReference type="PRINTS" id="PR00249">
    <property type="entry name" value="GPCRSECRETIN"/>
</dbReference>
<feature type="transmembrane region" description="Helical" evidence="11">
    <location>
        <begin position="370"/>
        <end position="389"/>
    </location>
</feature>
<feature type="transmembrane region" description="Helical" evidence="11">
    <location>
        <begin position="395"/>
        <end position="419"/>
    </location>
</feature>
<keyword evidence="9" id="KW-0325">Glycoprotein</keyword>
<dbReference type="GO" id="GO:0017046">
    <property type="term" value="F:peptide hormone binding"/>
    <property type="evidence" value="ECO:0007669"/>
    <property type="project" value="TreeGrafter"/>
</dbReference>
<dbReference type="PANTHER" id="PTHR45620">
    <property type="entry name" value="PDF RECEPTOR-LIKE PROTEIN-RELATED"/>
    <property type="match status" value="1"/>
</dbReference>
<accession>A0A1W0WTY8</accession>
<evidence type="ECO:0000256" key="5">
    <source>
        <dbReference type="ARBA" id="ARBA00022989"/>
    </source>
</evidence>
<dbReference type="OrthoDB" id="6022368at2759"/>
<keyword evidence="6" id="KW-0297">G-protein coupled receptor</keyword>
<dbReference type="GO" id="GO:0008528">
    <property type="term" value="F:G protein-coupled peptide receptor activity"/>
    <property type="evidence" value="ECO:0007669"/>
    <property type="project" value="TreeGrafter"/>
</dbReference>
<keyword evidence="3" id="KW-1003">Cell membrane</keyword>
<dbReference type="InterPro" id="IPR017981">
    <property type="entry name" value="GPCR_2-like_7TM"/>
</dbReference>
<evidence type="ECO:0000259" key="12">
    <source>
        <dbReference type="PROSITE" id="PS50227"/>
    </source>
</evidence>
<dbReference type="SUPFAM" id="SSF81321">
    <property type="entry name" value="Family A G protein-coupled receptor-like"/>
    <property type="match status" value="1"/>
</dbReference>
<evidence type="ECO:0000256" key="7">
    <source>
        <dbReference type="ARBA" id="ARBA00023136"/>
    </source>
</evidence>
<dbReference type="GO" id="GO:0005886">
    <property type="term" value="C:plasma membrane"/>
    <property type="evidence" value="ECO:0007669"/>
    <property type="project" value="UniProtKB-SubCell"/>
</dbReference>
<feature type="transmembrane region" description="Helical" evidence="11">
    <location>
        <begin position="167"/>
        <end position="190"/>
    </location>
</feature>
<keyword evidence="7 11" id="KW-0472">Membrane</keyword>
<dbReference type="InterPro" id="IPR050332">
    <property type="entry name" value="GPCR_2"/>
</dbReference>
<dbReference type="InterPro" id="IPR001879">
    <property type="entry name" value="GPCR_2_extracellular_dom"/>
</dbReference>
<proteinExistence type="inferred from homology"/>
<evidence type="ECO:0000256" key="4">
    <source>
        <dbReference type="ARBA" id="ARBA00022692"/>
    </source>
</evidence>
<keyword evidence="5 11" id="KW-1133">Transmembrane helix</keyword>
<evidence type="ECO:0000256" key="8">
    <source>
        <dbReference type="ARBA" id="ARBA00023170"/>
    </source>
</evidence>
<dbReference type="GO" id="GO:0007188">
    <property type="term" value="P:adenylate cyclase-modulating G protein-coupled receptor signaling pathway"/>
    <property type="evidence" value="ECO:0007669"/>
    <property type="project" value="TreeGrafter"/>
</dbReference>
<dbReference type="PROSITE" id="PS00649">
    <property type="entry name" value="G_PROTEIN_RECEP_F2_1"/>
    <property type="match status" value="1"/>
</dbReference>
<feature type="transmembrane region" description="Helical" evidence="11">
    <location>
        <begin position="324"/>
        <end position="350"/>
    </location>
</feature>
<dbReference type="Proteomes" id="UP000192578">
    <property type="component" value="Unassembled WGS sequence"/>
</dbReference>
<feature type="domain" description="G-protein coupled receptors family 2 profile 1" evidence="12">
    <location>
        <begin position="62"/>
        <end position="147"/>
    </location>
</feature>
<evidence type="ECO:0000313" key="15">
    <source>
        <dbReference type="Proteomes" id="UP000192578"/>
    </source>
</evidence>
<feature type="domain" description="G-protein coupled receptors family 2 profile 2" evidence="13">
    <location>
        <begin position="165"/>
        <end position="420"/>
    </location>
</feature>
<evidence type="ECO:0000313" key="14">
    <source>
        <dbReference type="EMBL" id="OQV18662.1"/>
    </source>
</evidence>
<dbReference type="InterPro" id="IPR000832">
    <property type="entry name" value="GPCR_2_secretin-like"/>
</dbReference>
<feature type="transmembrane region" description="Helical" evidence="11">
    <location>
        <begin position="282"/>
        <end position="304"/>
    </location>
</feature>
<dbReference type="Pfam" id="PF00002">
    <property type="entry name" value="7tm_2"/>
    <property type="match status" value="1"/>
</dbReference>
<evidence type="ECO:0000259" key="13">
    <source>
        <dbReference type="PROSITE" id="PS50261"/>
    </source>
</evidence>
<feature type="transmembrane region" description="Helical" evidence="11">
    <location>
        <begin position="244"/>
        <end position="270"/>
    </location>
</feature>
<dbReference type="AlphaFoldDB" id="A0A1W0WTY8"/>
<reference evidence="15" key="1">
    <citation type="submission" date="2017-01" db="EMBL/GenBank/DDBJ databases">
        <title>Comparative genomics of anhydrobiosis in the tardigrade Hypsibius dujardini.</title>
        <authorList>
            <person name="Yoshida Y."/>
            <person name="Koutsovoulos G."/>
            <person name="Laetsch D."/>
            <person name="Stevens L."/>
            <person name="Kumar S."/>
            <person name="Horikawa D."/>
            <person name="Ishino K."/>
            <person name="Komine S."/>
            <person name="Tomita M."/>
            <person name="Blaxter M."/>
            <person name="Arakawa K."/>
        </authorList>
    </citation>
    <scope>NUCLEOTIDE SEQUENCE [LARGE SCALE GENOMIC DNA]</scope>
    <source>
        <strain evidence="15">Z151</strain>
    </source>
</reference>
<dbReference type="SUPFAM" id="SSF111418">
    <property type="entry name" value="Hormone receptor domain"/>
    <property type="match status" value="1"/>
</dbReference>
<dbReference type="PROSITE" id="PS50261">
    <property type="entry name" value="G_PROTEIN_RECEP_F2_4"/>
    <property type="match status" value="1"/>
</dbReference>
<name>A0A1W0WTY8_HYPEX</name>
<organism evidence="14 15">
    <name type="scientific">Hypsibius exemplaris</name>
    <name type="common">Freshwater tardigrade</name>
    <dbReference type="NCBI Taxonomy" id="2072580"/>
    <lineage>
        <taxon>Eukaryota</taxon>
        <taxon>Metazoa</taxon>
        <taxon>Ecdysozoa</taxon>
        <taxon>Tardigrada</taxon>
        <taxon>Eutardigrada</taxon>
        <taxon>Parachela</taxon>
        <taxon>Hypsibioidea</taxon>
        <taxon>Hypsibiidae</taxon>
        <taxon>Hypsibius</taxon>
    </lineage>
</organism>
<evidence type="ECO:0000256" key="11">
    <source>
        <dbReference type="SAM" id="Phobius"/>
    </source>
</evidence>
<gene>
    <name evidence="14" type="ORF">BV898_07291</name>
</gene>
<dbReference type="PROSITE" id="PS50227">
    <property type="entry name" value="G_PROTEIN_RECEP_F2_3"/>
    <property type="match status" value="1"/>
</dbReference>
<keyword evidence="8 14" id="KW-0675">Receptor</keyword>
<dbReference type="EMBL" id="MTYJ01000047">
    <property type="protein sequence ID" value="OQV18662.1"/>
    <property type="molecule type" value="Genomic_DNA"/>
</dbReference>
<dbReference type="Gene3D" id="4.10.1240.10">
    <property type="entry name" value="GPCR, family 2, extracellular hormone receptor domain"/>
    <property type="match status" value="1"/>
</dbReference>
<comment type="subcellular location">
    <subcellularLocation>
        <location evidence="1">Cell membrane</location>
        <topology evidence="1">Multi-pass membrane protein</topology>
    </subcellularLocation>
</comment>
<keyword evidence="10" id="KW-0807">Transducer</keyword>
<dbReference type="Gene3D" id="1.20.1070.10">
    <property type="entry name" value="Rhodopsin 7-helix transmembrane proteins"/>
    <property type="match status" value="1"/>
</dbReference>
<evidence type="ECO:0000256" key="9">
    <source>
        <dbReference type="ARBA" id="ARBA00023180"/>
    </source>
</evidence>
<protein>
    <submittedName>
        <fullName evidence="14">Corticotropin-releasing factor receptor 1</fullName>
    </submittedName>
</protein>